<accession>A0ABP8WBW5</accession>
<keyword evidence="3" id="KW-1185">Reference proteome</keyword>
<dbReference type="InterPro" id="IPR029058">
    <property type="entry name" value="AB_hydrolase_fold"/>
</dbReference>
<sequence length="237" mass="25993">MVPLEGMIESMPWRRLSVELPWAEKASPSTAASALDVATEVIGAVQYHIGDEPFAILGQSFGGMIARHVAHELRDRVLGLATIAGVVEARHSHRTVPPRAALVVDEAVLERAGDAREGFVEEHVVQTAETFAAFVEYVLPGARGSDHEVMERIASDYGLPVDPEIGHPEPFLAPSLHLFGRQDDVVGFEDGWRLRDHYPRGTYAVLDTAGHSVHLERPELTGALLRDWLTRMGTAVR</sequence>
<dbReference type="InterPro" id="IPR001031">
    <property type="entry name" value="Thioesterase"/>
</dbReference>
<comment type="caution">
    <text evidence="2">The sequence shown here is derived from an EMBL/GenBank/DDBJ whole genome shotgun (WGS) entry which is preliminary data.</text>
</comment>
<name>A0ABP8WBW5_9MICO</name>
<keyword evidence="2" id="KW-0378">Hydrolase</keyword>
<protein>
    <submittedName>
        <fullName evidence="2">Alpha/beta hydrolase</fullName>
    </submittedName>
</protein>
<evidence type="ECO:0000259" key="1">
    <source>
        <dbReference type="Pfam" id="PF00975"/>
    </source>
</evidence>
<evidence type="ECO:0000313" key="3">
    <source>
        <dbReference type="Proteomes" id="UP001501295"/>
    </source>
</evidence>
<evidence type="ECO:0000313" key="2">
    <source>
        <dbReference type="EMBL" id="GAA4686416.1"/>
    </source>
</evidence>
<gene>
    <name evidence="2" type="ORF">GCM10025780_36320</name>
</gene>
<dbReference type="SUPFAM" id="SSF53474">
    <property type="entry name" value="alpha/beta-Hydrolases"/>
    <property type="match status" value="1"/>
</dbReference>
<dbReference type="Proteomes" id="UP001501295">
    <property type="component" value="Unassembled WGS sequence"/>
</dbReference>
<proteinExistence type="predicted"/>
<dbReference type="GO" id="GO:0016787">
    <property type="term" value="F:hydrolase activity"/>
    <property type="evidence" value="ECO:0007669"/>
    <property type="project" value="UniProtKB-KW"/>
</dbReference>
<dbReference type="PANTHER" id="PTHR43798">
    <property type="entry name" value="MONOACYLGLYCEROL LIPASE"/>
    <property type="match status" value="1"/>
</dbReference>
<dbReference type="Pfam" id="PF00975">
    <property type="entry name" value="Thioesterase"/>
    <property type="match status" value="1"/>
</dbReference>
<dbReference type="EMBL" id="BAABLM010000012">
    <property type="protein sequence ID" value="GAA4686416.1"/>
    <property type="molecule type" value="Genomic_DNA"/>
</dbReference>
<dbReference type="InterPro" id="IPR050266">
    <property type="entry name" value="AB_hydrolase_sf"/>
</dbReference>
<reference evidence="3" key="1">
    <citation type="journal article" date="2019" name="Int. J. Syst. Evol. Microbiol.">
        <title>The Global Catalogue of Microorganisms (GCM) 10K type strain sequencing project: providing services to taxonomists for standard genome sequencing and annotation.</title>
        <authorList>
            <consortium name="The Broad Institute Genomics Platform"/>
            <consortium name="The Broad Institute Genome Sequencing Center for Infectious Disease"/>
            <person name="Wu L."/>
            <person name="Ma J."/>
        </authorList>
    </citation>
    <scope>NUCLEOTIDE SEQUENCE [LARGE SCALE GENOMIC DNA]</scope>
    <source>
        <strain evidence="3">JCM 18956</strain>
    </source>
</reference>
<organism evidence="2 3">
    <name type="scientific">Frondihabitans cladoniiphilus</name>
    <dbReference type="NCBI Taxonomy" id="715785"/>
    <lineage>
        <taxon>Bacteria</taxon>
        <taxon>Bacillati</taxon>
        <taxon>Actinomycetota</taxon>
        <taxon>Actinomycetes</taxon>
        <taxon>Micrococcales</taxon>
        <taxon>Microbacteriaceae</taxon>
        <taxon>Frondihabitans</taxon>
    </lineage>
</organism>
<dbReference type="Gene3D" id="3.40.50.1820">
    <property type="entry name" value="alpha/beta hydrolase"/>
    <property type="match status" value="1"/>
</dbReference>
<dbReference type="PANTHER" id="PTHR43798:SF6">
    <property type="entry name" value="HYDROLASE, PUTATIVE (AFU_ORTHOLOGUE AFUA_4G13070)-RELATED"/>
    <property type="match status" value="1"/>
</dbReference>
<feature type="domain" description="Thioesterase" evidence="1">
    <location>
        <begin position="13"/>
        <end position="138"/>
    </location>
</feature>